<dbReference type="AlphaFoldDB" id="A0A7W7QJW9"/>
<reference evidence="3 4" key="1">
    <citation type="submission" date="2020-08" db="EMBL/GenBank/DDBJ databases">
        <title>Genomic Encyclopedia of Type Strains, Phase III (KMG-III): the genomes of soil and plant-associated and newly described type strains.</title>
        <authorList>
            <person name="Whitman W."/>
        </authorList>
    </citation>
    <scope>NUCLEOTIDE SEQUENCE [LARGE SCALE GENOMIC DNA]</scope>
    <source>
        <strain evidence="3 4">CECT 8840</strain>
    </source>
</reference>
<sequence>MSVELTMPSGGGAVGVLVLSGSSGRIETERSRLLARQGAVALPIRWFGGPGQPEGICEIPLETFGDAVDLLLDTGVRHIGILGVSKGAEAALLFAGLDPRVDAVVALSPTSLVWANVGLGVDGRTHPYRSSWTWRGEPVPFVPYDDTWVPAEPEGSPVAYRRLYERSRTRFAAEAEAATIPVERIDGDLLLVAGADDRMWPSLTFAEELAARRMAAGRPVRVVSHPEAGHRPRLPEESPAPVSPHRLYGGSPAADAALGAAAWPYILRTLRLTP</sequence>
<dbReference type="RefSeq" id="WP_221460635.1">
    <property type="nucleotide sequence ID" value="NZ_JACHJP010000002.1"/>
</dbReference>
<organism evidence="3 4">
    <name type="scientific">Streptosporangium saharense</name>
    <dbReference type="NCBI Taxonomy" id="1706840"/>
    <lineage>
        <taxon>Bacteria</taxon>
        <taxon>Bacillati</taxon>
        <taxon>Actinomycetota</taxon>
        <taxon>Actinomycetes</taxon>
        <taxon>Streptosporangiales</taxon>
        <taxon>Streptosporangiaceae</taxon>
        <taxon>Streptosporangium</taxon>
    </lineage>
</organism>
<dbReference type="InterPro" id="IPR029058">
    <property type="entry name" value="AB_hydrolase_fold"/>
</dbReference>
<name>A0A7W7QJW9_9ACTN</name>
<dbReference type="PANTHER" id="PTHR10824:SF4">
    <property type="entry name" value="ACYL-COENZYME A THIOESTERASE 1-LIKE"/>
    <property type="match status" value="1"/>
</dbReference>
<proteinExistence type="predicted"/>
<gene>
    <name evidence="3" type="ORF">FHS44_002065</name>
</gene>
<accession>A0A7W7QJW9</accession>
<feature type="compositionally biased region" description="Basic and acidic residues" evidence="1">
    <location>
        <begin position="227"/>
        <end position="236"/>
    </location>
</feature>
<dbReference type="Gene3D" id="3.40.50.1820">
    <property type="entry name" value="alpha/beta hydrolase"/>
    <property type="match status" value="1"/>
</dbReference>
<dbReference type="InterPro" id="IPR014940">
    <property type="entry name" value="BAAT_C"/>
</dbReference>
<feature type="domain" description="BAAT/Acyl-CoA thioester hydrolase C-terminal" evidence="2">
    <location>
        <begin position="59"/>
        <end position="268"/>
    </location>
</feature>
<evidence type="ECO:0000256" key="1">
    <source>
        <dbReference type="SAM" id="MobiDB-lite"/>
    </source>
</evidence>
<evidence type="ECO:0000259" key="2">
    <source>
        <dbReference type="Pfam" id="PF08840"/>
    </source>
</evidence>
<dbReference type="SUPFAM" id="SSF53474">
    <property type="entry name" value="alpha/beta-Hydrolases"/>
    <property type="match status" value="1"/>
</dbReference>
<dbReference type="GO" id="GO:0006631">
    <property type="term" value="P:fatty acid metabolic process"/>
    <property type="evidence" value="ECO:0007669"/>
    <property type="project" value="TreeGrafter"/>
</dbReference>
<protein>
    <recommendedName>
        <fullName evidence="2">BAAT/Acyl-CoA thioester hydrolase C-terminal domain-containing protein</fullName>
    </recommendedName>
</protein>
<dbReference type="Proteomes" id="UP000552644">
    <property type="component" value="Unassembled WGS sequence"/>
</dbReference>
<dbReference type="GO" id="GO:0047617">
    <property type="term" value="F:fatty acyl-CoA hydrolase activity"/>
    <property type="evidence" value="ECO:0007669"/>
    <property type="project" value="TreeGrafter"/>
</dbReference>
<dbReference type="PANTHER" id="PTHR10824">
    <property type="entry name" value="ACYL-COENZYME A THIOESTERASE-RELATED"/>
    <property type="match status" value="1"/>
</dbReference>
<evidence type="ECO:0000313" key="3">
    <source>
        <dbReference type="EMBL" id="MBB4914980.1"/>
    </source>
</evidence>
<dbReference type="GO" id="GO:0006637">
    <property type="term" value="P:acyl-CoA metabolic process"/>
    <property type="evidence" value="ECO:0007669"/>
    <property type="project" value="TreeGrafter"/>
</dbReference>
<dbReference type="Pfam" id="PF08840">
    <property type="entry name" value="BAAT_C"/>
    <property type="match status" value="1"/>
</dbReference>
<comment type="caution">
    <text evidence="3">The sequence shown here is derived from an EMBL/GenBank/DDBJ whole genome shotgun (WGS) entry which is preliminary data.</text>
</comment>
<dbReference type="EMBL" id="JACHJP010000002">
    <property type="protein sequence ID" value="MBB4914980.1"/>
    <property type="molecule type" value="Genomic_DNA"/>
</dbReference>
<evidence type="ECO:0000313" key="4">
    <source>
        <dbReference type="Proteomes" id="UP000552644"/>
    </source>
</evidence>
<feature type="region of interest" description="Disordered" evidence="1">
    <location>
        <begin position="224"/>
        <end position="248"/>
    </location>
</feature>
<keyword evidence="4" id="KW-1185">Reference proteome</keyword>